<name>A0ACA9LFJ7_9GLOM</name>
<keyword evidence="2" id="KW-1185">Reference proteome</keyword>
<reference evidence="1" key="1">
    <citation type="submission" date="2021-06" db="EMBL/GenBank/DDBJ databases">
        <authorList>
            <person name="Kallberg Y."/>
            <person name="Tangrot J."/>
            <person name="Rosling A."/>
        </authorList>
    </citation>
    <scope>NUCLEOTIDE SEQUENCE</scope>
    <source>
        <strain evidence="1">CL356</strain>
    </source>
</reference>
<evidence type="ECO:0000313" key="2">
    <source>
        <dbReference type="Proteomes" id="UP000789525"/>
    </source>
</evidence>
<proteinExistence type="predicted"/>
<sequence>MAQHSIPQNSEFITFAQCRSFHPAFRRNLFFPLGTLLLTTTYIQVISSLLSITFPSFFITGVFSKSHEKQQLDITAPWSKYDIPCFNVTSPSPGAQLDPNDRVYINWEILPECYQAMLGDNGGGGSDYDSQGNPITQWNPHRNPSNPSFRDHNKSNLKGGKEASFPEFQNTTLTSLPSHPISSKPPSPSQLNKMFRTFTITLYSNPRSVGQIVSPKVKFDHNFVIDQSATNPYLWVVPYLTDKKIENMEAFYVRVVGYLNKGGNETSRVDKRENYSSRRDGNTKGQESFVVDKKTSEYGYSGVTGPFSINPIAAKFPRTLYPTCTTSSIDSVPTAHNVEGDEESGVGAMAKNFTGYLEYEGEDEMSGVGGVSVNEEVRMGWWIGWMVVMWMNRS</sequence>
<organism evidence="1 2">
    <name type="scientific">Acaulospora colombiana</name>
    <dbReference type="NCBI Taxonomy" id="27376"/>
    <lineage>
        <taxon>Eukaryota</taxon>
        <taxon>Fungi</taxon>
        <taxon>Fungi incertae sedis</taxon>
        <taxon>Mucoromycota</taxon>
        <taxon>Glomeromycotina</taxon>
        <taxon>Glomeromycetes</taxon>
        <taxon>Diversisporales</taxon>
        <taxon>Acaulosporaceae</taxon>
        <taxon>Acaulospora</taxon>
    </lineage>
</organism>
<dbReference type="EMBL" id="CAJVPT010005691">
    <property type="protein sequence ID" value="CAG8522844.1"/>
    <property type="molecule type" value="Genomic_DNA"/>
</dbReference>
<protein>
    <submittedName>
        <fullName evidence="1">9024_t:CDS:1</fullName>
    </submittedName>
</protein>
<accession>A0ACA9LFJ7</accession>
<evidence type="ECO:0000313" key="1">
    <source>
        <dbReference type="EMBL" id="CAG8522844.1"/>
    </source>
</evidence>
<comment type="caution">
    <text evidence="1">The sequence shown here is derived from an EMBL/GenBank/DDBJ whole genome shotgun (WGS) entry which is preliminary data.</text>
</comment>
<dbReference type="Proteomes" id="UP000789525">
    <property type="component" value="Unassembled WGS sequence"/>
</dbReference>
<gene>
    <name evidence="1" type="ORF">ACOLOM_LOCUS3734</name>
</gene>